<gene>
    <name evidence="5" type="ORF">SMRZ_LOCUS206</name>
</gene>
<evidence type="ECO:0000256" key="1">
    <source>
        <dbReference type="ARBA" id="ARBA00022729"/>
    </source>
</evidence>
<feature type="repeat" description="NHL" evidence="4">
    <location>
        <begin position="401"/>
        <end position="431"/>
    </location>
</feature>
<dbReference type="AlphaFoldDB" id="A0A3P7VH58"/>
<feature type="repeat" description="NHL" evidence="4">
    <location>
        <begin position="445"/>
        <end position="484"/>
    </location>
</feature>
<evidence type="ECO:0008006" key="7">
    <source>
        <dbReference type="Google" id="ProtNLM"/>
    </source>
</evidence>
<dbReference type="EMBL" id="UZAI01000033">
    <property type="protein sequence ID" value="VDO47076.1"/>
    <property type="molecule type" value="Genomic_DNA"/>
</dbReference>
<dbReference type="Pfam" id="PF01436">
    <property type="entry name" value="NHL"/>
    <property type="match status" value="1"/>
</dbReference>
<organism evidence="5 6">
    <name type="scientific">Schistosoma margrebowiei</name>
    <dbReference type="NCBI Taxonomy" id="48269"/>
    <lineage>
        <taxon>Eukaryota</taxon>
        <taxon>Metazoa</taxon>
        <taxon>Spiralia</taxon>
        <taxon>Lophotrochozoa</taxon>
        <taxon>Platyhelminthes</taxon>
        <taxon>Trematoda</taxon>
        <taxon>Digenea</taxon>
        <taxon>Strigeidida</taxon>
        <taxon>Schistosomatoidea</taxon>
        <taxon>Schistosomatidae</taxon>
        <taxon>Schistosoma</taxon>
    </lineage>
</organism>
<evidence type="ECO:0000313" key="6">
    <source>
        <dbReference type="Proteomes" id="UP000277204"/>
    </source>
</evidence>
<evidence type="ECO:0000256" key="4">
    <source>
        <dbReference type="PROSITE-ProRule" id="PRU00504"/>
    </source>
</evidence>
<dbReference type="GO" id="GO:0005576">
    <property type="term" value="C:extracellular region"/>
    <property type="evidence" value="ECO:0007669"/>
    <property type="project" value="TreeGrafter"/>
</dbReference>
<dbReference type="PROSITE" id="PS51125">
    <property type="entry name" value="NHL"/>
    <property type="match status" value="2"/>
</dbReference>
<keyword evidence="6" id="KW-1185">Reference proteome</keyword>
<keyword evidence="3" id="KW-0325">Glycoprotein</keyword>
<keyword evidence="1" id="KW-0732">Signal</keyword>
<accession>A0A3P7VH58</accession>
<dbReference type="PANTHER" id="PTHR10680">
    <property type="entry name" value="PEPTIDYL-GLYCINE ALPHA-AMIDATING MONOOXYGENASE"/>
    <property type="match status" value="1"/>
</dbReference>
<dbReference type="Proteomes" id="UP000277204">
    <property type="component" value="Unassembled WGS sequence"/>
</dbReference>
<evidence type="ECO:0000313" key="5">
    <source>
        <dbReference type="EMBL" id="VDO47076.1"/>
    </source>
</evidence>
<evidence type="ECO:0000256" key="2">
    <source>
        <dbReference type="ARBA" id="ARBA00022737"/>
    </source>
</evidence>
<keyword evidence="2" id="KW-0677">Repeat</keyword>
<proteinExistence type="predicted"/>
<sequence length="680" mass="78296">MKEAPNCIKKQTLTWNLEGQRKRGRPKNKLHQEMKVDMRKMNKNWMELEKKAQDRVGRRMLVGGLYSIRSDRPKLQDWFASTPELRILSEVVERADNFTYLGSLISPNGLVSDEISAWIRQARLAFANLRYLWRRRDIRLSIRGQVYCAAARSVLIYGSETWPLRVEDTRKLLYITCIIYDYQRYPFSIDDHDNDDDEFQNEKSTSEGKHEIQWTARMQLDNLDFADDLAILSRTQQQMQEKTTSVTAVSATVGLNIHKGKSKILRYNTACDNPITLDGEDLEVVKTTTYLGNIIDEHGGSDADMKARIGKARAAYLQLRNIWNSKQLSVNQHQGQDFQYKCQDNSTLIRQNDFFIGFNESWPLKNVNEYLGVVSSIKATDQSASNVYVLHRGDRVWDQRFFLPHGLTIDPDGNFWITDIALHQVFKFSSNLSSEPLLTLGERFKPGSSENQFCKPTDVVVSSNGQVFISDGYCNNRIVKFNENGEFLKSWGYETKDSESPGPYNLNIPHQLSLLEEEDAICVADRENKRIVCYIAGLYSTTSDSTGDYLFEYKQPEMRAIYGIAIEPSTKLIFALVGSTSNEDNSYVEIIDFNSQELIGEIRNQWKTGFGNVHSITTCPYNKGISCILFCNTNLPSQLNQSVLSNQTQRIKSISKYQEDFNNEQLERRLWLYHLRFNSE</sequence>
<dbReference type="CDD" id="cd14958">
    <property type="entry name" value="NHL_PAL_like"/>
    <property type="match status" value="1"/>
</dbReference>
<dbReference type="InterPro" id="IPR001258">
    <property type="entry name" value="NHL_repeat"/>
</dbReference>
<name>A0A3P7VH58_9TREM</name>
<dbReference type="InterPro" id="IPR011042">
    <property type="entry name" value="6-blade_b-propeller_TolB-like"/>
</dbReference>
<dbReference type="Gene3D" id="2.120.10.30">
    <property type="entry name" value="TolB, C-terminal domain"/>
    <property type="match status" value="1"/>
</dbReference>
<dbReference type="PANTHER" id="PTHR10680:SF14">
    <property type="entry name" value="PEPTIDYL-GLYCINE ALPHA-AMIDATING MONOOXYGENASE"/>
    <property type="match status" value="1"/>
</dbReference>
<reference evidence="5 6" key="1">
    <citation type="submission" date="2018-11" db="EMBL/GenBank/DDBJ databases">
        <authorList>
            <consortium name="Pathogen Informatics"/>
        </authorList>
    </citation>
    <scope>NUCLEOTIDE SEQUENCE [LARGE SCALE GENOMIC DNA]</scope>
    <source>
        <strain evidence="5 6">Zambia</strain>
    </source>
</reference>
<evidence type="ECO:0000256" key="3">
    <source>
        <dbReference type="ARBA" id="ARBA00023180"/>
    </source>
</evidence>
<dbReference type="SUPFAM" id="SSF63829">
    <property type="entry name" value="Calcium-dependent phosphotriesterase"/>
    <property type="match status" value="1"/>
</dbReference>
<protein>
    <recommendedName>
        <fullName evidence="7">Peptidylamidoglycolate lyase</fullName>
    </recommendedName>
</protein>